<dbReference type="GO" id="GO:1903461">
    <property type="term" value="P:Okazaki fragment processing involved in mitotic DNA replication"/>
    <property type="evidence" value="ECO:0007669"/>
    <property type="project" value="TreeGrafter"/>
</dbReference>
<dbReference type="FunFam" id="2.40.50.140:FF:000062">
    <property type="entry name" value="DNA ligase"/>
    <property type="match status" value="1"/>
</dbReference>
<dbReference type="GO" id="GO:0005524">
    <property type="term" value="F:ATP binding"/>
    <property type="evidence" value="ECO:0007669"/>
    <property type="project" value="UniProtKB-KW"/>
</dbReference>
<dbReference type="GO" id="GO:0006310">
    <property type="term" value="P:DNA recombination"/>
    <property type="evidence" value="ECO:0007669"/>
    <property type="project" value="UniProtKB-KW"/>
</dbReference>
<dbReference type="Proteomes" id="UP000678499">
    <property type="component" value="Unassembled WGS sequence"/>
</dbReference>
<dbReference type="InterPro" id="IPR012309">
    <property type="entry name" value="DNA_ligase_ATP-dep_C"/>
</dbReference>
<dbReference type="InterPro" id="IPR012308">
    <property type="entry name" value="DNA_ligase_ATP-dep_N"/>
</dbReference>
<evidence type="ECO:0000256" key="4">
    <source>
        <dbReference type="ARBA" id="ARBA00022618"/>
    </source>
</evidence>
<dbReference type="OrthoDB" id="206088at2759"/>
<evidence type="ECO:0000256" key="6">
    <source>
        <dbReference type="ARBA" id="ARBA00022741"/>
    </source>
</evidence>
<dbReference type="GO" id="GO:0003677">
    <property type="term" value="F:DNA binding"/>
    <property type="evidence" value="ECO:0007669"/>
    <property type="project" value="InterPro"/>
</dbReference>
<dbReference type="Gene3D" id="1.10.3260.10">
    <property type="entry name" value="DNA ligase, ATP-dependent, N-terminal domain"/>
    <property type="match status" value="1"/>
</dbReference>
<dbReference type="AlphaFoldDB" id="A0A7R9BF96"/>
<dbReference type="InterPro" id="IPR012340">
    <property type="entry name" value="NA-bd_OB-fold"/>
</dbReference>
<comment type="similarity">
    <text evidence="2 16">Belongs to the ATP-dependent DNA ligase family.</text>
</comment>
<dbReference type="InterPro" id="IPR016059">
    <property type="entry name" value="DNA_ligase_ATP-dep_CS"/>
</dbReference>
<keyword evidence="20" id="KW-1185">Reference proteome</keyword>
<reference evidence="19" key="1">
    <citation type="submission" date="2020-11" db="EMBL/GenBank/DDBJ databases">
        <authorList>
            <person name="Tran Van P."/>
        </authorList>
    </citation>
    <scope>NUCLEOTIDE SEQUENCE</scope>
</reference>
<feature type="region of interest" description="Disordered" evidence="17">
    <location>
        <begin position="1"/>
        <end position="55"/>
    </location>
</feature>
<keyword evidence="7 15" id="KW-0227">DNA damage</keyword>
<dbReference type="NCBIfam" id="TIGR00574">
    <property type="entry name" value="dnl1"/>
    <property type="match status" value="1"/>
</dbReference>
<feature type="compositionally biased region" description="Basic and acidic residues" evidence="17">
    <location>
        <begin position="23"/>
        <end position="45"/>
    </location>
</feature>
<dbReference type="Pfam" id="PF04679">
    <property type="entry name" value="DNA_ligase_A_C"/>
    <property type="match status" value="1"/>
</dbReference>
<dbReference type="InterPro" id="IPR050191">
    <property type="entry name" value="ATP-dep_DNA_ligase"/>
</dbReference>
<accession>A0A7R9BF96</accession>
<dbReference type="PROSITE" id="PS50160">
    <property type="entry name" value="DNA_LIGASE_A3"/>
    <property type="match status" value="1"/>
</dbReference>
<keyword evidence="10 15" id="KW-0234">DNA repair</keyword>
<evidence type="ECO:0000256" key="9">
    <source>
        <dbReference type="ARBA" id="ARBA00023172"/>
    </source>
</evidence>
<keyword evidence="11" id="KW-0539">Nucleus</keyword>
<evidence type="ECO:0000256" key="1">
    <source>
        <dbReference type="ARBA" id="ARBA00004123"/>
    </source>
</evidence>
<comment type="catalytic activity">
    <reaction evidence="13 15">
        <text>ATP + (deoxyribonucleotide)n-3'-hydroxyl + 5'-phospho-(deoxyribonucleotide)m = (deoxyribonucleotide)n+m + AMP + diphosphate.</text>
        <dbReference type="EC" id="6.5.1.1"/>
    </reaction>
</comment>
<dbReference type="Gene3D" id="3.30.1490.70">
    <property type="match status" value="1"/>
</dbReference>
<feature type="domain" description="ATP-dependent DNA ligase family profile" evidence="18">
    <location>
        <begin position="465"/>
        <end position="601"/>
    </location>
</feature>
<dbReference type="EMBL" id="CAJPEX010000145">
    <property type="protein sequence ID" value="CAG0913738.1"/>
    <property type="molecule type" value="Genomic_DNA"/>
</dbReference>
<evidence type="ECO:0000256" key="14">
    <source>
        <dbReference type="ARBA" id="ARBA00054532"/>
    </source>
</evidence>
<dbReference type="FunFam" id="1.10.3260.10:FF:000001">
    <property type="entry name" value="DNA ligase"/>
    <property type="match status" value="1"/>
</dbReference>
<evidence type="ECO:0000259" key="18">
    <source>
        <dbReference type="PROSITE" id="PS50160"/>
    </source>
</evidence>
<keyword evidence="6 15" id="KW-0547">Nucleotide-binding</keyword>
<evidence type="ECO:0000256" key="13">
    <source>
        <dbReference type="ARBA" id="ARBA00034003"/>
    </source>
</evidence>
<keyword evidence="4" id="KW-0132">Cell division</keyword>
<dbReference type="Pfam" id="PF01068">
    <property type="entry name" value="DNA_ligase_A_M"/>
    <property type="match status" value="1"/>
</dbReference>
<evidence type="ECO:0000256" key="15">
    <source>
        <dbReference type="RuleBase" id="RU000617"/>
    </source>
</evidence>
<evidence type="ECO:0000256" key="10">
    <source>
        <dbReference type="ARBA" id="ARBA00023204"/>
    </source>
</evidence>
<evidence type="ECO:0000256" key="5">
    <source>
        <dbReference type="ARBA" id="ARBA00022705"/>
    </source>
</evidence>
<dbReference type="PANTHER" id="PTHR45674:SF4">
    <property type="entry name" value="DNA LIGASE 1"/>
    <property type="match status" value="1"/>
</dbReference>
<evidence type="ECO:0000256" key="2">
    <source>
        <dbReference type="ARBA" id="ARBA00007572"/>
    </source>
</evidence>
<dbReference type="Gene3D" id="2.40.50.140">
    <property type="entry name" value="Nucleic acid-binding proteins"/>
    <property type="match status" value="1"/>
</dbReference>
<evidence type="ECO:0000256" key="11">
    <source>
        <dbReference type="ARBA" id="ARBA00023242"/>
    </source>
</evidence>
<gene>
    <name evidence="19" type="ORF">NMOB1V02_LOCUS1466</name>
</gene>
<dbReference type="InterPro" id="IPR000977">
    <property type="entry name" value="DNA_ligase_ATP-dep"/>
</dbReference>
<dbReference type="EMBL" id="OA882182">
    <property type="protein sequence ID" value="CAD7273586.1"/>
    <property type="molecule type" value="Genomic_DNA"/>
</dbReference>
<dbReference type="EC" id="6.5.1.1" evidence="15"/>
<dbReference type="InterPro" id="IPR036599">
    <property type="entry name" value="DNA_ligase_N_sf"/>
</dbReference>
<evidence type="ECO:0000256" key="7">
    <source>
        <dbReference type="ARBA" id="ARBA00022763"/>
    </source>
</evidence>
<dbReference type="GO" id="GO:0071897">
    <property type="term" value="P:DNA biosynthetic process"/>
    <property type="evidence" value="ECO:0007669"/>
    <property type="project" value="InterPro"/>
</dbReference>
<keyword evidence="5" id="KW-0235">DNA replication</keyword>
<protein>
    <recommendedName>
        <fullName evidence="15">DNA ligase</fullName>
        <ecNumber evidence="15">6.5.1.1</ecNumber>
    </recommendedName>
</protein>
<dbReference type="InterPro" id="IPR012310">
    <property type="entry name" value="DNA_ligase_ATP-dep_cent"/>
</dbReference>
<evidence type="ECO:0000256" key="12">
    <source>
        <dbReference type="ARBA" id="ARBA00023306"/>
    </source>
</evidence>
<dbReference type="SUPFAM" id="SSF117018">
    <property type="entry name" value="ATP-dependent DNA ligase DNA-binding domain"/>
    <property type="match status" value="1"/>
</dbReference>
<dbReference type="CDD" id="cd07900">
    <property type="entry name" value="Adenylation_DNA_ligase_I_Euk"/>
    <property type="match status" value="1"/>
</dbReference>
<evidence type="ECO:0000313" key="19">
    <source>
        <dbReference type="EMBL" id="CAD7273586.1"/>
    </source>
</evidence>
<dbReference type="GO" id="GO:0051301">
    <property type="term" value="P:cell division"/>
    <property type="evidence" value="ECO:0007669"/>
    <property type="project" value="UniProtKB-KW"/>
</dbReference>
<keyword evidence="3 15" id="KW-0436">Ligase</keyword>
<dbReference type="PROSITE" id="PS00333">
    <property type="entry name" value="DNA_LIGASE_A2"/>
    <property type="match status" value="1"/>
</dbReference>
<keyword evidence="12" id="KW-0131">Cell cycle</keyword>
<keyword evidence="9 15" id="KW-0233">DNA recombination</keyword>
<dbReference type="PANTHER" id="PTHR45674">
    <property type="entry name" value="DNA LIGASE 1/3 FAMILY MEMBER"/>
    <property type="match status" value="1"/>
</dbReference>
<sequence length="710" mass="79945">MQRAKKKREDDDSSKTLPSTNDSVDHVKQERSKNEDVEVKLDQSKRSKNVVPIKSDCEETKVNGEQVSPEDYDPKHTNYKPIKHACWKRGAKQVIKWKFGMTLPYLALARTLAAMEDTKGRLKVIEYLSNYFRSVLVLTPEDLLPSVYLVLGQLGPAWEGAELGVGEGAAIKLVAEVTGRSAAKIRQSMAEIGDLGQIAESSKSSQKMMFKPAALSVRNVYEAFVRVSKLKGKDAVKRKCDDLKTAFVASQKEETRFIARMLLGKMRIGFGEESMLQAIGLAVTKTPPLQEEYPPSIMDNSKKLSSSAFDELLKSQVARLKRAYCECPSYDLIIPLVWQKGIDHIEENVQLSPGVPVKPMLAHPTKGIEEVLQRFQGHTFACEFKYDGERAQIHLSDDGTVNVFSRNQEDNTGKYPDIIARFKGSLKSDVKSCIMDSEAVAFDTEIQSILPFQVLSTRKKKGAELDKITVQVCVYAFDLLFLNGESLVRLPFKERREKLRQIVVEKEGEFALATCRDTGNVDEIQEFLDEAVKSKCEGLMIKTLEEEASYEISKRSLKWLKLKKDYLDGVGDTLDLVPIGGFLGKGKRTGFYGGFLLAVYDPENEEYQSICKIGTGFTDEYLEKHATFFKDHVIPSPKSYYRYDSSVEPDHWFEVAQVWEVKCADLSLSPNHQAAIGRVEAERGISLRFPRFLKIRDDKNPEDATTASQV</sequence>
<dbReference type="PROSITE" id="PS00697">
    <property type="entry name" value="DNA_LIGASE_A1"/>
    <property type="match status" value="1"/>
</dbReference>
<evidence type="ECO:0000256" key="17">
    <source>
        <dbReference type="SAM" id="MobiDB-lite"/>
    </source>
</evidence>
<dbReference type="SUPFAM" id="SSF50249">
    <property type="entry name" value="Nucleic acid-binding proteins"/>
    <property type="match status" value="1"/>
</dbReference>
<dbReference type="GO" id="GO:0005634">
    <property type="term" value="C:nucleus"/>
    <property type="evidence" value="ECO:0007669"/>
    <property type="project" value="UniProtKB-SubCell"/>
</dbReference>
<evidence type="ECO:0000256" key="16">
    <source>
        <dbReference type="RuleBase" id="RU004196"/>
    </source>
</evidence>
<dbReference type="Gene3D" id="3.30.470.30">
    <property type="entry name" value="DNA ligase/mRNA capping enzyme"/>
    <property type="match status" value="1"/>
</dbReference>
<evidence type="ECO:0000256" key="8">
    <source>
        <dbReference type="ARBA" id="ARBA00022840"/>
    </source>
</evidence>
<dbReference type="SUPFAM" id="SSF56091">
    <property type="entry name" value="DNA ligase/mRNA capping enzyme, catalytic domain"/>
    <property type="match status" value="1"/>
</dbReference>
<dbReference type="CDD" id="cd07969">
    <property type="entry name" value="OBF_DNA_ligase_I"/>
    <property type="match status" value="1"/>
</dbReference>
<dbReference type="GO" id="GO:0003910">
    <property type="term" value="F:DNA ligase (ATP) activity"/>
    <property type="evidence" value="ECO:0007669"/>
    <property type="project" value="UniProtKB-EC"/>
</dbReference>
<keyword evidence="8 15" id="KW-0067">ATP-binding</keyword>
<dbReference type="Pfam" id="PF04675">
    <property type="entry name" value="DNA_ligase_A_N"/>
    <property type="match status" value="1"/>
</dbReference>
<organism evidence="19">
    <name type="scientific">Notodromas monacha</name>
    <dbReference type="NCBI Taxonomy" id="399045"/>
    <lineage>
        <taxon>Eukaryota</taxon>
        <taxon>Metazoa</taxon>
        <taxon>Ecdysozoa</taxon>
        <taxon>Arthropoda</taxon>
        <taxon>Crustacea</taxon>
        <taxon>Oligostraca</taxon>
        <taxon>Ostracoda</taxon>
        <taxon>Podocopa</taxon>
        <taxon>Podocopida</taxon>
        <taxon>Cypridocopina</taxon>
        <taxon>Cypridoidea</taxon>
        <taxon>Cyprididae</taxon>
        <taxon>Notodromas</taxon>
    </lineage>
</organism>
<evidence type="ECO:0000256" key="3">
    <source>
        <dbReference type="ARBA" id="ARBA00022598"/>
    </source>
</evidence>
<comment type="function">
    <text evidence="14">DNA ligase that seals nicks in double-stranded DNA during DNA replication, DNA recombination and DNA repair.</text>
</comment>
<comment type="subcellular location">
    <subcellularLocation>
        <location evidence="1">Nucleus</location>
    </subcellularLocation>
</comment>
<proteinExistence type="inferred from homology"/>
<evidence type="ECO:0000313" key="20">
    <source>
        <dbReference type="Proteomes" id="UP000678499"/>
    </source>
</evidence>
<dbReference type="GO" id="GO:0006281">
    <property type="term" value="P:DNA repair"/>
    <property type="evidence" value="ECO:0007669"/>
    <property type="project" value="UniProtKB-KW"/>
</dbReference>
<dbReference type="FunFam" id="3.30.470.30:FF:000016">
    <property type="entry name" value="DNA ligase"/>
    <property type="match status" value="1"/>
</dbReference>
<dbReference type="GO" id="GO:0005739">
    <property type="term" value="C:mitochondrion"/>
    <property type="evidence" value="ECO:0007669"/>
    <property type="project" value="TreeGrafter"/>
</dbReference>
<name>A0A7R9BF96_9CRUS</name>